<evidence type="ECO:0008006" key="4">
    <source>
        <dbReference type="Google" id="ProtNLM"/>
    </source>
</evidence>
<evidence type="ECO:0000256" key="1">
    <source>
        <dbReference type="SAM" id="SignalP"/>
    </source>
</evidence>
<sequence>MKYLFVLPMLICYSFADSQALAMTKEKMEVAVFSEGNWEIRKINAEFHLAQTTAITENGAQLILYKDKTWTYANSKDREAFKNIPVNKQLLTKLPSADSLVSSERADGGVYFDKKKWDAYESDNIRFSEYHFVSSDDSKLYGYFYCINSKKENIEAIKNEAIGSVLNTPNISTLKKTEYRTVNGLPMFHINYSKKLDDGPFDFMDNYFQTTYGYCHLSAYTYSHLFAKNKEDLEKLINGLSKAEKLRRNEQALVPPPKIYK</sequence>
<accession>A0A376ECU9</accession>
<evidence type="ECO:0000313" key="2">
    <source>
        <dbReference type="EMBL" id="STD06996.1"/>
    </source>
</evidence>
<dbReference type="EMBL" id="UFVQ01000003">
    <property type="protein sequence ID" value="STD06996.1"/>
    <property type="molecule type" value="Genomic_DNA"/>
</dbReference>
<gene>
    <name evidence="2" type="ORF">NCTC13533_04115</name>
</gene>
<keyword evidence="1" id="KW-0732">Signal</keyword>
<feature type="signal peptide" evidence="1">
    <location>
        <begin position="1"/>
        <end position="22"/>
    </location>
</feature>
<proteinExistence type="predicted"/>
<feature type="chain" id="PRO_5016688229" description="DUF4412 domain-containing protein" evidence="1">
    <location>
        <begin position="23"/>
        <end position="261"/>
    </location>
</feature>
<dbReference type="Proteomes" id="UP000255224">
    <property type="component" value="Unassembled WGS sequence"/>
</dbReference>
<protein>
    <recommendedName>
        <fullName evidence="4">DUF4412 domain-containing protein</fullName>
    </recommendedName>
</protein>
<organism evidence="2 3">
    <name type="scientific">Chryseobacterium carnipullorum</name>
    <dbReference type="NCBI Taxonomy" id="1124835"/>
    <lineage>
        <taxon>Bacteria</taxon>
        <taxon>Pseudomonadati</taxon>
        <taxon>Bacteroidota</taxon>
        <taxon>Flavobacteriia</taxon>
        <taxon>Flavobacteriales</taxon>
        <taxon>Weeksellaceae</taxon>
        <taxon>Chryseobacterium group</taxon>
        <taxon>Chryseobacterium</taxon>
    </lineage>
</organism>
<dbReference type="OrthoDB" id="6400696at2"/>
<dbReference type="AlphaFoldDB" id="A0A376ECU9"/>
<evidence type="ECO:0000313" key="3">
    <source>
        <dbReference type="Proteomes" id="UP000255224"/>
    </source>
</evidence>
<dbReference type="RefSeq" id="WP_123876751.1">
    <property type="nucleotide sequence ID" value="NZ_CP033920.1"/>
</dbReference>
<dbReference type="STRING" id="297244.SAMN05421639_106227"/>
<reference evidence="2 3" key="1">
    <citation type="submission" date="2018-06" db="EMBL/GenBank/DDBJ databases">
        <authorList>
            <consortium name="Pathogen Informatics"/>
            <person name="Doyle S."/>
        </authorList>
    </citation>
    <scope>NUCLEOTIDE SEQUENCE [LARGE SCALE GENOMIC DNA]</scope>
    <source>
        <strain evidence="2 3">NCTC13533</strain>
    </source>
</reference>
<name>A0A376ECU9_CHRCU</name>